<reference evidence="3 4" key="1">
    <citation type="journal article" date="2015" name="Fungal Genet. Biol.">
        <title>Evolution of novel wood decay mechanisms in Agaricales revealed by the genome sequences of Fistulina hepatica and Cylindrobasidium torrendii.</title>
        <authorList>
            <person name="Floudas D."/>
            <person name="Held B.W."/>
            <person name="Riley R."/>
            <person name="Nagy L.G."/>
            <person name="Koehler G."/>
            <person name="Ransdell A.S."/>
            <person name="Younus H."/>
            <person name="Chow J."/>
            <person name="Chiniquy J."/>
            <person name="Lipzen A."/>
            <person name="Tritt A."/>
            <person name="Sun H."/>
            <person name="Haridas S."/>
            <person name="LaButti K."/>
            <person name="Ohm R.A."/>
            <person name="Kues U."/>
            <person name="Blanchette R.A."/>
            <person name="Grigoriev I.V."/>
            <person name="Minto R.E."/>
            <person name="Hibbett D.S."/>
        </authorList>
    </citation>
    <scope>NUCLEOTIDE SEQUENCE [LARGE SCALE GENOMIC DNA]</scope>
    <source>
        <strain evidence="3 4">FP15055 ss-10</strain>
    </source>
</reference>
<protein>
    <submittedName>
        <fullName evidence="3">Uncharacterized protein</fullName>
    </submittedName>
</protein>
<accession>A0A0D7BMY5</accession>
<feature type="compositionally biased region" description="Low complexity" evidence="2">
    <location>
        <begin position="157"/>
        <end position="174"/>
    </location>
</feature>
<gene>
    <name evidence="3" type="ORF">CYLTODRAFT_418526</name>
</gene>
<evidence type="ECO:0000313" key="4">
    <source>
        <dbReference type="Proteomes" id="UP000054007"/>
    </source>
</evidence>
<evidence type="ECO:0000256" key="1">
    <source>
        <dbReference type="SAM" id="Coils"/>
    </source>
</evidence>
<keyword evidence="4" id="KW-1185">Reference proteome</keyword>
<keyword evidence="1" id="KW-0175">Coiled coil</keyword>
<feature type="region of interest" description="Disordered" evidence="2">
    <location>
        <begin position="150"/>
        <end position="207"/>
    </location>
</feature>
<name>A0A0D7BMY5_9AGAR</name>
<sequence length="308" mass="34537">MDSSPPQEEQDVAARLCLLSTGVSLLGLTAAEISHEFESMKDAAGVVSSEDMDMFYASARLLPDIDKTLPSLLRAELVWHSLPRKQGTMIDGKVGTIDLRTWDLVPIRADYECTFCVDRGYLCEYECRTSPGKKKCRECRLQNHVCDMQGRRDQRRSVQPTTTRSTPSSIISGGTKRKLANTEASTSGKPVKMPKAATETPSTTASSQIKTVQSSIMKTPASAAGPAHVDLSFLENESLRDIYTSKWKNHARRAKLHESRVKQSQLEHEKKHELIQKLQKEREDKTHALNNLRMKVVRSVNISRDLRV</sequence>
<organism evidence="3 4">
    <name type="scientific">Cylindrobasidium torrendii FP15055 ss-10</name>
    <dbReference type="NCBI Taxonomy" id="1314674"/>
    <lineage>
        <taxon>Eukaryota</taxon>
        <taxon>Fungi</taxon>
        <taxon>Dikarya</taxon>
        <taxon>Basidiomycota</taxon>
        <taxon>Agaricomycotina</taxon>
        <taxon>Agaricomycetes</taxon>
        <taxon>Agaricomycetidae</taxon>
        <taxon>Agaricales</taxon>
        <taxon>Marasmiineae</taxon>
        <taxon>Physalacriaceae</taxon>
        <taxon>Cylindrobasidium</taxon>
    </lineage>
</organism>
<dbReference type="EMBL" id="KN880450">
    <property type="protein sequence ID" value="KIY71812.1"/>
    <property type="molecule type" value="Genomic_DNA"/>
</dbReference>
<proteinExistence type="predicted"/>
<feature type="coiled-coil region" evidence="1">
    <location>
        <begin position="261"/>
        <end position="295"/>
    </location>
</feature>
<dbReference type="AlphaFoldDB" id="A0A0D7BMY5"/>
<dbReference type="Proteomes" id="UP000054007">
    <property type="component" value="Unassembled WGS sequence"/>
</dbReference>
<evidence type="ECO:0000313" key="3">
    <source>
        <dbReference type="EMBL" id="KIY71812.1"/>
    </source>
</evidence>
<evidence type="ECO:0000256" key="2">
    <source>
        <dbReference type="SAM" id="MobiDB-lite"/>
    </source>
</evidence>
<feature type="compositionally biased region" description="Low complexity" evidence="2">
    <location>
        <begin position="196"/>
        <end position="207"/>
    </location>
</feature>